<dbReference type="InterPro" id="IPR050902">
    <property type="entry name" value="ABC_Transporter_SBP"/>
</dbReference>
<dbReference type="NCBIfam" id="TIGR04281">
    <property type="entry name" value="peripla_PGF_1"/>
    <property type="match status" value="1"/>
</dbReference>
<dbReference type="PANTHER" id="PTHR30535:SF34">
    <property type="entry name" value="MOLYBDATE-BINDING PROTEIN MOLA"/>
    <property type="match status" value="1"/>
</dbReference>
<dbReference type="EMBL" id="FODV01000002">
    <property type="protein sequence ID" value="SEO38185.1"/>
    <property type="molecule type" value="Genomic_DNA"/>
</dbReference>
<reference evidence="5" key="1">
    <citation type="submission" date="2016-10" db="EMBL/GenBank/DDBJ databases">
        <authorList>
            <person name="Varghese N."/>
            <person name="Submissions S."/>
        </authorList>
    </citation>
    <scope>NUCLEOTIDE SEQUENCE [LARGE SCALE GENOMIC DNA]</scope>
    <source>
        <strain evidence="5">CGMCC 1.10121</strain>
    </source>
</reference>
<sequence length="389" mass="40102">MRTTRSIRSTVLVFLVTLTVVGTGVTPVAAAGSGTGAVAQTQTQCSFPFSATDATGTEVTVEERPERVTTLAPSAAQTMWEIGGSEQVVGVSQFASYLDGADSRTNVSAAGFGVDVEKVVGTEPDLVLAPNTIGNETVTKLRDAGLTVYRFEAATSIENIEAKTTVIGQLTGNCEGAATANAWMNQNVEAAQSATESADNPRVIYPLGGGYVAGEETFIDAMITASGGTNVVAEEGLSGYPQLSDEKVIELAPEVVLITSPEGAAILDSEPYASTPAAENDSTVTLEVNYLNQPAPRSVAYTVSNMTAGFHPDAYGEEQFVTKSEVSAQSNDSATASDGTAENETVAADGGETADATQTTETSADSPGFDVVAALVALAATTLLARRRR</sequence>
<feature type="compositionally biased region" description="Polar residues" evidence="2">
    <location>
        <begin position="322"/>
        <end position="343"/>
    </location>
</feature>
<dbReference type="InterPro" id="IPR026469">
    <property type="entry name" value="Peripla_PGF_1"/>
</dbReference>
<dbReference type="GO" id="GO:0030115">
    <property type="term" value="C:S-layer"/>
    <property type="evidence" value="ECO:0007669"/>
    <property type="project" value="UniProtKB-SubCell"/>
</dbReference>
<evidence type="ECO:0000256" key="2">
    <source>
        <dbReference type="SAM" id="MobiDB-lite"/>
    </source>
</evidence>
<keyword evidence="1" id="KW-0732">Signal</keyword>
<dbReference type="OrthoDB" id="214567at2157"/>
<dbReference type="Pfam" id="PF18204">
    <property type="entry name" value="PGF-CTERM"/>
    <property type="match status" value="1"/>
</dbReference>
<feature type="compositionally biased region" description="Polar residues" evidence="2">
    <location>
        <begin position="355"/>
        <end position="365"/>
    </location>
</feature>
<name>A0A1H8P8D9_9EURY</name>
<evidence type="ECO:0000259" key="3">
    <source>
        <dbReference type="PROSITE" id="PS50983"/>
    </source>
</evidence>
<dbReference type="NCBIfam" id="NF038402">
    <property type="entry name" value="TroA_like"/>
    <property type="match status" value="1"/>
</dbReference>
<dbReference type="InterPro" id="IPR002491">
    <property type="entry name" value="ABC_transptr_periplasmic_BD"/>
</dbReference>
<protein>
    <submittedName>
        <fullName evidence="4">Iron complex transport system substrate-binding protein</fullName>
    </submittedName>
</protein>
<dbReference type="Proteomes" id="UP000199126">
    <property type="component" value="Unassembled WGS sequence"/>
</dbReference>
<keyword evidence="5" id="KW-1185">Reference proteome</keyword>
<dbReference type="NCBIfam" id="TIGR04126">
    <property type="entry name" value="PGF_CTERM"/>
    <property type="match status" value="1"/>
</dbReference>
<evidence type="ECO:0000313" key="5">
    <source>
        <dbReference type="Proteomes" id="UP000199126"/>
    </source>
</evidence>
<accession>A0A1H8P8D9</accession>
<dbReference type="GO" id="GO:0071281">
    <property type="term" value="P:cellular response to iron ion"/>
    <property type="evidence" value="ECO:0007669"/>
    <property type="project" value="TreeGrafter"/>
</dbReference>
<feature type="region of interest" description="Disordered" evidence="2">
    <location>
        <begin position="322"/>
        <end position="367"/>
    </location>
</feature>
<evidence type="ECO:0000256" key="1">
    <source>
        <dbReference type="ARBA" id="ARBA00022729"/>
    </source>
</evidence>
<feature type="domain" description="Fe/B12 periplasmic-binding" evidence="3">
    <location>
        <begin position="67"/>
        <end position="314"/>
    </location>
</feature>
<dbReference type="AlphaFoldDB" id="A0A1H8P8D9"/>
<dbReference type="PANTHER" id="PTHR30535">
    <property type="entry name" value="VITAMIN B12-BINDING PROTEIN"/>
    <property type="match status" value="1"/>
</dbReference>
<gene>
    <name evidence="4" type="ORF">SAMN04487948_102147</name>
</gene>
<dbReference type="Gene3D" id="3.40.50.1980">
    <property type="entry name" value="Nitrogenase molybdenum iron protein domain"/>
    <property type="match status" value="2"/>
</dbReference>
<dbReference type="Pfam" id="PF01497">
    <property type="entry name" value="Peripla_BP_2"/>
    <property type="match status" value="1"/>
</dbReference>
<dbReference type="InterPro" id="IPR026371">
    <property type="entry name" value="PGF_CTERM"/>
</dbReference>
<dbReference type="GO" id="GO:0005886">
    <property type="term" value="C:plasma membrane"/>
    <property type="evidence" value="ECO:0007669"/>
    <property type="project" value="UniProtKB-SubCell"/>
</dbReference>
<dbReference type="InterPro" id="IPR054828">
    <property type="entry name" value="Vit_B12_bind_prot"/>
</dbReference>
<evidence type="ECO:0000313" key="4">
    <source>
        <dbReference type="EMBL" id="SEO38185.1"/>
    </source>
</evidence>
<dbReference type="RefSeq" id="WP_089821222.1">
    <property type="nucleotide sequence ID" value="NZ_FODV01000002.1"/>
</dbReference>
<proteinExistence type="predicted"/>
<organism evidence="4 5">
    <name type="scientific">Halogranum amylolyticum</name>
    <dbReference type="NCBI Taxonomy" id="660520"/>
    <lineage>
        <taxon>Archaea</taxon>
        <taxon>Methanobacteriati</taxon>
        <taxon>Methanobacteriota</taxon>
        <taxon>Stenosarchaea group</taxon>
        <taxon>Halobacteria</taxon>
        <taxon>Halobacteriales</taxon>
        <taxon>Haloferacaceae</taxon>
    </lineage>
</organism>
<dbReference type="SUPFAM" id="SSF53807">
    <property type="entry name" value="Helical backbone' metal receptor"/>
    <property type="match status" value="1"/>
</dbReference>
<dbReference type="PROSITE" id="PS50983">
    <property type="entry name" value="FE_B12_PBP"/>
    <property type="match status" value="1"/>
</dbReference>